<dbReference type="InterPro" id="IPR036600">
    <property type="entry name" value="PAH_sf"/>
</dbReference>
<reference evidence="5" key="1">
    <citation type="submission" date="2021-06" db="EMBL/GenBank/DDBJ databases">
        <title>Comparative genomics, transcriptomics and evolutionary studies reveal genomic signatures of adaptation to plant cell wall in hemibiotrophic fungi.</title>
        <authorList>
            <consortium name="DOE Joint Genome Institute"/>
            <person name="Baroncelli R."/>
            <person name="Diaz J.F."/>
            <person name="Benocci T."/>
            <person name="Peng M."/>
            <person name="Battaglia E."/>
            <person name="Haridas S."/>
            <person name="Andreopoulos W."/>
            <person name="Labutti K."/>
            <person name="Pangilinan J."/>
            <person name="Floch G.L."/>
            <person name="Makela M.R."/>
            <person name="Henrissat B."/>
            <person name="Grigoriev I.V."/>
            <person name="Crouch J.A."/>
            <person name="De Vries R.P."/>
            <person name="Sukno S.A."/>
            <person name="Thon M.R."/>
        </authorList>
    </citation>
    <scope>NUCLEOTIDE SEQUENCE</scope>
    <source>
        <strain evidence="5">CBS 102054</strain>
    </source>
</reference>
<evidence type="ECO:0000256" key="4">
    <source>
        <dbReference type="SAM" id="MobiDB-lite"/>
    </source>
</evidence>
<dbReference type="Proteomes" id="UP001243989">
    <property type="component" value="Unassembled WGS sequence"/>
</dbReference>
<comment type="subcellular location">
    <subcellularLocation>
        <location evidence="1 3">Nucleus</location>
    </subcellularLocation>
</comment>
<dbReference type="GO" id="GO:0006355">
    <property type="term" value="P:regulation of DNA-templated transcription"/>
    <property type="evidence" value="ECO:0007669"/>
    <property type="project" value="InterPro"/>
</dbReference>
<protein>
    <submittedName>
        <fullName evidence="5">Uncharacterized protein</fullName>
    </submittedName>
</protein>
<feature type="region of interest" description="Disordered" evidence="4">
    <location>
        <begin position="1"/>
        <end position="26"/>
    </location>
</feature>
<accession>A0AAI9ZF69</accession>
<dbReference type="GO" id="GO:0005634">
    <property type="term" value="C:nucleus"/>
    <property type="evidence" value="ECO:0007669"/>
    <property type="project" value="UniProtKB-SubCell"/>
</dbReference>
<name>A0AAI9ZF69_9PEZI</name>
<evidence type="ECO:0000313" key="6">
    <source>
        <dbReference type="Proteomes" id="UP001243989"/>
    </source>
</evidence>
<dbReference type="AlphaFoldDB" id="A0AAI9ZF69"/>
<comment type="caution">
    <text evidence="5">The sequence shown here is derived from an EMBL/GenBank/DDBJ whole genome shotgun (WGS) entry which is preliminary data.</text>
</comment>
<organism evidence="5 6">
    <name type="scientific">Colletotrichum phormii</name>
    <dbReference type="NCBI Taxonomy" id="359342"/>
    <lineage>
        <taxon>Eukaryota</taxon>
        <taxon>Fungi</taxon>
        <taxon>Dikarya</taxon>
        <taxon>Ascomycota</taxon>
        <taxon>Pezizomycotina</taxon>
        <taxon>Sordariomycetes</taxon>
        <taxon>Hypocreomycetidae</taxon>
        <taxon>Glomerellales</taxon>
        <taxon>Glomerellaceae</taxon>
        <taxon>Colletotrichum</taxon>
        <taxon>Colletotrichum acutatum species complex</taxon>
    </lineage>
</organism>
<keyword evidence="6" id="KW-1185">Reference proteome</keyword>
<dbReference type="RefSeq" id="XP_060439429.1">
    <property type="nucleotide sequence ID" value="XM_060588576.1"/>
</dbReference>
<dbReference type="SUPFAM" id="SSF47762">
    <property type="entry name" value="PAH2 domain"/>
    <property type="match status" value="1"/>
</dbReference>
<sequence length="111" mass="12382">MDSQDPKANFQIVPRQSDDAPPSALDQAGFKQSLSFVQEVGGRFEASEPAKYSTFLNVLNETNVTPVESQEEWQAVRAEKQAEARVKLEELFKGHEDLLEKLDAFIPALST</sequence>
<keyword evidence="2 3" id="KW-0539">Nucleus</keyword>
<evidence type="ECO:0000313" key="5">
    <source>
        <dbReference type="EMBL" id="KAK1623434.1"/>
    </source>
</evidence>
<dbReference type="InterPro" id="IPR003822">
    <property type="entry name" value="PAH"/>
</dbReference>
<evidence type="ECO:0000256" key="2">
    <source>
        <dbReference type="ARBA" id="ARBA00023242"/>
    </source>
</evidence>
<dbReference type="PROSITE" id="PS51477">
    <property type="entry name" value="PAH"/>
    <property type="match status" value="1"/>
</dbReference>
<dbReference type="EMBL" id="JAHMHQ010000029">
    <property type="protein sequence ID" value="KAK1623434.1"/>
    <property type="molecule type" value="Genomic_DNA"/>
</dbReference>
<evidence type="ECO:0000256" key="3">
    <source>
        <dbReference type="PROSITE-ProRule" id="PRU00810"/>
    </source>
</evidence>
<evidence type="ECO:0000256" key="1">
    <source>
        <dbReference type="ARBA" id="ARBA00004123"/>
    </source>
</evidence>
<dbReference type="Gene3D" id="1.20.1160.11">
    <property type="entry name" value="Paired amphipathic helix"/>
    <property type="match status" value="1"/>
</dbReference>
<gene>
    <name evidence="5" type="ORF">BDP81DRAFT_399442</name>
</gene>
<proteinExistence type="predicted"/>
<dbReference type="GeneID" id="85473438"/>